<dbReference type="Pfam" id="PF11887">
    <property type="entry name" value="Mce4_CUP1"/>
    <property type="match status" value="1"/>
</dbReference>
<comment type="caution">
    <text evidence="4">The sequence shown here is derived from an EMBL/GenBank/DDBJ whole genome shotgun (WGS) entry which is preliminary data.</text>
</comment>
<dbReference type="InterPro" id="IPR052336">
    <property type="entry name" value="MlaD_Phospholipid_Transporter"/>
</dbReference>
<accession>A0A7X6MN52</accession>
<gene>
    <name evidence="4" type="ORF">HGA11_07560</name>
</gene>
<sequence>MSTVFSIRNLQWPRLRLRTVIALAVAGAVAIMAINVGWRLYQRVTTTTVTAFFPEANALYPGDKVQIMGFAVGAVDEIEPAGGRMKVTFHFDAQYQVPADAYAAIINPSLVASRAIELTPVYRGGPTLTDGAVIPLERTQVPVEWDDLRGQVTRLLDELGPTPETPAGPIGQAVSSLADGLAGKGAQLRIALTNLSQALTALSEGRGDFFAVIRSVAEFSNTLHQNDQKFVALNANLAQFTDGMTQSDRQLADAVQQIDALLSTVRTLVRDNGSPLSHGIDNLEQATSAIVAPTPRDGLETALHVLPNMAANSAAMYEPAHGAITAQLQAPNFANPLQMICSSVQAASRLGYQESAELCAQYLAPVLDAIKFNYPPVGLNLASTADTVPDQVAYSEERLRPPPGYKDTTVPGVWAVDSAFSHGNHEPGWKIAPGMDGLQLQLFTQNMLAPEDLAGLLANPTAGGTG</sequence>
<dbReference type="InterPro" id="IPR005693">
    <property type="entry name" value="Mce"/>
</dbReference>
<feature type="transmembrane region" description="Helical" evidence="1">
    <location>
        <begin position="20"/>
        <end position="41"/>
    </location>
</feature>
<dbReference type="Proteomes" id="UP000518188">
    <property type="component" value="Unassembled WGS sequence"/>
</dbReference>
<name>A0A7X6MN52_9MYCO</name>
<dbReference type="GO" id="GO:0005576">
    <property type="term" value="C:extracellular region"/>
    <property type="evidence" value="ECO:0007669"/>
    <property type="project" value="TreeGrafter"/>
</dbReference>
<feature type="domain" description="Mammalian cell entry C-terminal" evidence="3">
    <location>
        <begin position="127"/>
        <end position="288"/>
    </location>
</feature>
<proteinExistence type="predicted"/>
<evidence type="ECO:0000256" key="1">
    <source>
        <dbReference type="SAM" id="Phobius"/>
    </source>
</evidence>
<evidence type="ECO:0000313" key="5">
    <source>
        <dbReference type="Proteomes" id="UP000518188"/>
    </source>
</evidence>
<evidence type="ECO:0000259" key="3">
    <source>
        <dbReference type="Pfam" id="PF11887"/>
    </source>
</evidence>
<keyword evidence="1" id="KW-0812">Transmembrane</keyword>
<dbReference type="RefSeq" id="WP_044514928.1">
    <property type="nucleotide sequence ID" value="NZ_HG322951.1"/>
</dbReference>
<keyword evidence="1" id="KW-0472">Membrane</keyword>
<keyword evidence="1" id="KW-1133">Transmembrane helix</keyword>
<dbReference type="NCBIfam" id="TIGR00996">
    <property type="entry name" value="Mtu_fam_mce"/>
    <property type="match status" value="1"/>
</dbReference>
<dbReference type="Pfam" id="PF02470">
    <property type="entry name" value="MlaD"/>
    <property type="match status" value="1"/>
</dbReference>
<dbReference type="InterPro" id="IPR003399">
    <property type="entry name" value="Mce/MlaD"/>
</dbReference>
<dbReference type="PANTHER" id="PTHR33371">
    <property type="entry name" value="INTERMEMBRANE PHOSPHOLIPID TRANSPORT SYSTEM BINDING PROTEIN MLAD-RELATED"/>
    <property type="match status" value="1"/>
</dbReference>
<dbReference type="InterPro" id="IPR024516">
    <property type="entry name" value="Mce_C"/>
</dbReference>
<evidence type="ECO:0000259" key="2">
    <source>
        <dbReference type="Pfam" id="PF02470"/>
    </source>
</evidence>
<organism evidence="4 5">
    <name type="scientific">Mycolicibacterium septicum DSM 44393</name>
    <dbReference type="NCBI Taxonomy" id="1341646"/>
    <lineage>
        <taxon>Bacteria</taxon>
        <taxon>Bacillati</taxon>
        <taxon>Actinomycetota</taxon>
        <taxon>Actinomycetes</taxon>
        <taxon>Mycobacteriales</taxon>
        <taxon>Mycobacteriaceae</taxon>
        <taxon>Mycolicibacterium</taxon>
    </lineage>
</organism>
<dbReference type="EMBL" id="JAAXPJ010000002">
    <property type="protein sequence ID" value="NKZ10833.1"/>
    <property type="molecule type" value="Genomic_DNA"/>
</dbReference>
<protein>
    <submittedName>
        <fullName evidence="4">MCE family protein</fullName>
    </submittedName>
</protein>
<reference evidence="4 5" key="1">
    <citation type="submission" date="2020-04" db="EMBL/GenBank/DDBJ databases">
        <title>MicrobeNet Type strains.</title>
        <authorList>
            <person name="Nicholson A.C."/>
        </authorList>
    </citation>
    <scope>NUCLEOTIDE SEQUENCE [LARGE SCALE GENOMIC DNA]</scope>
    <source>
        <strain evidence="4 5">ATCC 700731</strain>
    </source>
</reference>
<dbReference type="AlphaFoldDB" id="A0A7X6MN52"/>
<evidence type="ECO:0000313" key="4">
    <source>
        <dbReference type="EMBL" id="NKZ10833.1"/>
    </source>
</evidence>
<feature type="domain" description="Mce/MlaD" evidence="2">
    <location>
        <begin position="46"/>
        <end position="120"/>
    </location>
</feature>
<dbReference type="PANTHER" id="PTHR33371:SF4">
    <property type="entry name" value="INTERMEMBRANE PHOSPHOLIPID TRANSPORT SYSTEM BINDING PROTEIN MLAD"/>
    <property type="match status" value="1"/>
</dbReference>